<keyword evidence="11" id="KW-1185">Reference proteome</keyword>
<feature type="binding site" evidence="6">
    <location>
        <position position="115"/>
    </location>
    <ligand>
        <name>FAD</name>
        <dbReference type="ChEBI" id="CHEBI:57692"/>
    </ligand>
</feature>
<evidence type="ECO:0000259" key="9">
    <source>
        <dbReference type="PROSITE" id="PS00623"/>
    </source>
</evidence>
<feature type="active site" description="Proton donor" evidence="5">
    <location>
        <position position="551"/>
    </location>
</feature>
<keyword evidence="8" id="KW-0732">Signal</keyword>
<dbReference type="SUPFAM" id="SSF51905">
    <property type="entry name" value="FAD/NAD(P)-binding domain"/>
    <property type="match status" value="1"/>
</dbReference>
<sequence>MGSGTALFSLLAIVLAHLVNGALYTNPSQLGASQYDFIIVGAGTAGLVIANRLSEIPSNSVLVIEAGISNLADPSDEVPFLDSTLSPDTILTWNYTTTPQSGLNDRTLPYPRGRVLGGSSTINFQIWTRGSVDDYNRYANVTGDPGWSWNEILPYMKKARTPVFSSYGTLKIQFQSESLVPPSDHHNTTGQVDPLVHGTSGPVQISLAGYSTGIDQRVIETSHELQHEFPYNIDYNAGYPLGLGWSVGAVSTSGRRSSSATAYLDPILSRSNLDVLIQTQVTKLVSQNSTGGSLSFRTVEMAQSSTSERYTVSATKEVILSAGTIGTAQILQLSGIGDPALLESVGVTPLVNSPNVGQHLTDHPLLSNQWLVNTSFTLDNVARNATLADELLQEWNTTGTGVFVDDGTNQIAWTRLANETEVFKNVTDPSAGPASPHIELIPADGYASFVAPLPETGNYLTILTNVVSPASRGSVTLASDDPFDDPLIDPGFYTNPLDLYSMVEAIKQARRFLSASAWDGYVVSETSYLSAAQTDEQIAEYARNFTSTVFHPIGTARMAANDSNEGVVTPSLLVKGTDGLRIVDASVLPYIPAAHPQACIYAVAERAADLIKAAWGESM</sequence>
<feature type="signal peptide" evidence="8">
    <location>
        <begin position="1"/>
        <end position="21"/>
    </location>
</feature>
<reference evidence="10 11" key="1">
    <citation type="submission" date="2017-04" db="EMBL/GenBank/DDBJ databases">
        <title>Genome Sequence of the Model Brown-Rot Fungus Postia placenta SB12.</title>
        <authorList>
            <consortium name="DOE Joint Genome Institute"/>
            <person name="Gaskell J."/>
            <person name="Kersten P."/>
            <person name="Larrondo L.F."/>
            <person name="Canessa P."/>
            <person name="Martinez D."/>
            <person name="Hibbett D."/>
            <person name="Schmoll M."/>
            <person name="Kubicek C.P."/>
            <person name="Martinez A.T."/>
            <person name="Yadav J."/>
            <person name="Master E."/>
            <person name="Magnuson J.K."/>
            <person name="James T."/>
            <person name="Yaver D."/>
            <person name="Berka R."/>
            <person name="Labutti K."/>
            <person name="Lipzen A."/>
            <person name="Aerts A."/>
            <person name="Barry K."/>
            <person name="Henrissat B."/>
            <person name="Blanchette R."/>
            <person name="Grigoriev I."/>
            <person name="Cullen D."/>
        </authorList>
    </citation>
    <scope>NUCLEOTIDE SEQUENCE [LARGE SCALE GENOMIC DNA]</scope>
    <source>
        <strain evidence="10 11">MAD-698-R-SB12</strain>
    </source>
</reference>
<dbReference type="Gene3D" id="3.30.560.10">
    <property type="entry name" value="Glucose Oxidase, domain 3"/>
    <property type="match status" value="1"/>
</dbReference>
<evidence type="ECO:0000256" key="3">
    <source>
        <dbReference type="ARBA" id="ARBA00022630"/>
    </source>
</evidence>
<feature type="chain" id="PRO_5010879561" description="Glucose-methanol-choline oxidoreductase N-terminal domain-containing protein" evidence="8">
    <location>
        <begin position="22"/>
        <end position="619"/>
    </location>
</feature>
<evidence type="ECO:0000256" key="8">
    <source>
        <dbReference type="SAM" id="SignalP"/>
    </source>
</evidence>
<dbReference type="GO" id="GO:0050660">
    <property type="term" value="F:flavin adenine dinucleotide binding"/>
    <property type="evidence" value="ECO:0007669"/>
    <property type="project" value="InterPro"/>
</dbReference>
<evidence type="ECO:0000256" key="7">
    <source>
        <dbReference type="RuleBase" id="RU003968"/>
    </source>
</evidence>
<dbReference type="AlphaFoldDB" id="A0A1X6MQE8"/>
<name>A0A1X6MQE8_9APHY</name>
<dbReference type="Pfam" id="PF00732">
    <property type="entry name" value="GMC_oxred_N"/>
    <property type="match status" value="1"/>
</dbReference>
<accession>A0A1X6MQE8</accession>
<evidence type="ECO:0000256" key="4">
    <source>
        <dbReference type="ARBA" id="ARBA00022827"/>
    </source>
</evidence>
<evidence type="ECO:0000313" key="11">
    <source>
        <dbReference type="Proteomes" id="UP000194127"/>
    </source>
</evidence>
<comment type="cofactor">
    <cofactor evidence="1 6">
        <name>FAD</name>
        <dbReference type="ChEBI" id="CHEBI:57692"/>
    </cofactor>
</comment>
<keyword evidence="4 6" id="KW-0274">FAD</keyword>
<dbReference type="OrthoDB" id="269227at2759"/>
<dbReference type="GeneID" id="36324663"/>
<organism evidence="10 11">
    <name type="scientific">Postia placenta MAD-698-R-SB12</name>
    <dbReference type="NCBI Taxonomy" id="670580"/>
    <lineage>
        <taxon>Eukaryota</taxon>
        <taxon>Fungi</taxon>
        <taxon>Dikarya</taxon>
        <taxon>Basidiomycota</taxon>
        <taxon>Agaricomycotina</taxon>
        <taxon>Agaricomycetes</taxon>
        <taxon>Polyporales</taxon>
        <taxon>Adustoporiaceae</taxon>
        <taxon>Rhodonia</taxon>
    </lineage>
</organism>
<dbReference type="InterPro" id="IPR036188">
    <property type="entry name" value="FAD/NAD-bd_sf"/>
</dbReference>
<feature type="active site" description="Proton acceptor" evidence="5">
    <location>
        <position position="595"/>
    </location>
</feature>
<dbReference type="PIRSF" id="PIRSF000137">
    <property type="entry name" value="Alcohol_oxidase"/>
    <property type="match status" value="1"/>
</dbReference>
<feature type="binding site" evidence="6">
    <location>
        <begin position="596"/>
        <end position="597"/>
    </location>
    <ligand>
        <name>FAD</name>
        <dbReference type="ChEBI" id="CHEBI:57692"/>
    </ligand>
</feature>
<evidence type="ECO:0000256" key="5">
    <source>
        <dbReference type="PIRSR" id="PIRSR000137-1"/>
    </source>
</evidence>
<proteinExistence type="inferred from homology"/>
<dbReference type="EMBL" id="KZ110604">
    <property type="protein sequence ID" value="OSX58520.1"/>
    <property type="molecule type" value="Genomic_DNA"/>
</dbReference>
<dbReference type="InterPro" id="IPR000172">
    <property type="entry name" value="GMC_OxRdtase_N"/>
</dbReference>
<dbReference type="STRING" id="670580.A0A1X6MQE8"/>
<dbReference type="Proteomes" id="UP000194127">
    <property type="component" value="Unassembled WGS sequence"/>
</dbReference>
<dbReference type="RefSeq" id="XP_024335314.1">
    <property type="nucleotide sequence ID" value="XM_024479713.1"/>
</dbReference>
<dbReference type="Gene3D" id="3.50.50.60">
    <property type="entry name" value="FAD/NAD(P)-binding domain"/>
    <property type="match status" value="1"/>
</dbReference>
<gene>
    <name evidence="10" type="ORF">POSPLADRAFT_1049317</name>
</gene>
<protein>
    <recommendedName>
        <fullName evidence="9">Glucose-methanol-choline oxidoreductase N-terminal domain-containing protein</fullName>
    </recommendedName>
</protein>
<dbReference type="GO" id="GO:0016614">
    <property type="term" value="F:oxidoreductase activity, acting on CH-OH group of donors"/>
    <property type="evidence" value="ECO:0007669"/>
    <property type="project" value="InterPro"/>
</dbReference>
<dbReference type="PANTHER" id="PTHR11552:SF147">
    <property type="entry name" value="CHOLINE DEHYDROGENASE, MITOCHONDRIAL"/>
    <property type="match status" value="1"/>
</dbReference>
<comment type="similarity">
    <text evidence="2 7">Belongs to the GMC oxidoreductase family.</text>
</comment>
<dbReference type="InterPro" id="IPR007867">
    <property type="entry name" value="GMC_OxRtase_C"/>
</dbReference>
<feature type="binding site" evidence="6">
    <location>
        <position position="281"/>
    </location>
    <ligand>
        <name>FAD</name>
        <dbReference type="ChEBI" id="CHEBI:57692"/>
    </ligand>
</feature>
<evidence type="ECO:0000256" key="2">
    <source>
        <dbReference type="ARBA" id="ARBA00010790"/>
    </source>
</evidence>
<dbReference type="PANTHER" id="PTHR11552">
    <property type="entry name" value="GLUCOSE-METHANOL-CHOLINE GMC OXIDOREDUCTASE"/>
    <property type="match status" value="1"/>
</dbReference>
<dbReference type="Pfam" id="PF05199">
    <property type="entry name" value="GMC_oxred_C"/>
    <property type="match status" value="1"/>
</dbReference>
<dbReference type="SUPFAM" id="SSF54373">
    <property type="entry name" value="FAD-linked reductases, C-terminal domain"/>
    <property type="match status" value="1"/>
</dbReference>
<keyword evidence="3 7" id="KW-0285">Flavoprotein</keyword>
<feature type="domain" description="Glucose-methanol-choline oxidoreductase N-terminal" evidence="9">
    <location>
        <begin position="113"/>
        <end position="136"/>
    </location>
</feature>
<evidence type="ECO:0000256" key="1">
    <source>
        <dbReference type="ARBA" id="ARBA00001974"/>
    </source>
</evidence>
<evidence type="ECO:0000313" key="10">
    <source>
        <dbReference type="EMBL" id="OSX58520.1"/>
    </source>
</evidence>
<dbReference type="PROSITE" id="PS00623">
    <property type="entry name" value="GMC_OXRED_1"/>
    <property type="match status" value="1"/>
</dbReference>
<dbReference type="InterPro" id="IPR012132">
    <property type="entry name" value="GMC_OxRdtase"/>
</dbReference>
<evidence type="ECO:0000256" key="6">
    <source>
        <dbReference type="PIRSR" id="PIRSR000137-2"/>
    </source>
</evidence>